<accession>A0A5C4U7S2</accession>
<comment type="subunit">
    <text evidence="8 9">F-type ATPases have 2 components, CF(1) - the catalytic core - and CF(0) - the membrane proton channel. CF(1) has five subunits: alpha(3), beta(3), gamma(1), delta(1), epsilon(1). CF(0) has three main subunits: a, b and c.</text>
</comment>
<evidence type="ECO:0000256" key="9">
    <source>
        <dbReference type="RuleBase" id="RU003656"/>
    </source>
</evidence>
<comment type="similarity">
    <text evidence="2 8 9">Belongs to the ATPase epsilon chain family.</text>
</comment>
<keyword evidence="8" id="KW-0375">Hydrogen ion transport</keyword>
<dbReference type="GO" id="GO:0046933">
    <property type="term" value="F:proton-transporting ATP synthase activity, rotational mechanism"/>
    <property type="evidence" value="ECO:0007669"/>
    <property type="project" value="UniProtKB-UniRule"/>
</dbReference>
<comment type="subcellular location">
    <subcellularLocation>
        <location evidence="1 8">Cell membrane</location>
        <topology evidence="1 8">Peripheral membrane protein</topology>
    </subcellularLocation>
</comment>
<dbReference type="GO" id="GO:0045259">
    <property type="term" value="C:proton-transporting ATP synthase complex"/>
    <property type="evidence" value="ECO:0007669"/>
    <property type="project" value="UniProtKB-KW"/>
</dbReference>
<keyword evidence="12" id="KW-1185">Reference proteome</keyword>
<keyword evidence="4 8" id="KW-0406">Ion transport</keyword>
<dbReference type="NCBIfam" id="NF001852">
    <property type="entry name" value="PRK00571.2-5"/>
    <property type="match status" value="1"/>
</dbReference>
<dbReference type="RefSeq" id="WP_139464658.1">
    <property type="nucleotide sequence ID" value="NZ_VDHJ01000002.1"/>
</dbReference>
<evidence type="ECO:0000313" key="11">
    <source>
        <dbReference type="EMBL" id="TNL99741.1"/>
    </source>
</evidence>
<evidence type="ECO:0000256" key="4">
    <source>
        <dbReference type="ARBA" id="ARBA00023065"/>
    </source>
</evidence>
<dbReference type="GO" id="GO:0005524">
    <property type="term" value="F:ATP binding"/>
    <property type="evidence" value="ECO:0007669"/>
    <property type="project" value="UniProtKB-UniRule"/>
</dbReference>
<comment type="caution">
    <text evidence="11">The sequence shown here is derived from an EMBL/GenBank/DDBJ whole genome shotgun (WGS) entry which is preliminary data.</text>
</comment>
<sequence>MADITVQMVSVDRVLWSGQATMVTAQTTEGEIGVLPGHEALLGQLVPNGIVTITPADGGQKLVAAVQEGFLSVTGEKATILAEAAKWSTDVDEAQAHEDLSSDDPKVKARGEAALKALHRAREA</sequence>
<dbReference type="InterPro" id="IPR001469">
    <property type="entry name" value="ATP_synth_F1_dsu/esu"/>
</dbReference>
<name>A0A5C4U7S2_9CORY</name>
<evidence type="ECO:0000256" key="8">
    <source>
        <dbReference type="HAMAP-Rule" id="MF_00530"/>
    </source>
</evidence>
<dbReference type="NCBIfam" id="TIGR01216">
    <property type="entry name" value="ATP_synt_epsi"/>
    <property type="match status" value="1"/>
</dbReference>
<proteinExistence type="inferred from homology"/>
<dbReference type="PANTHER" id="PTHR13822:SF10">
    <property type="entry name" value="ATP SYNTHASE EPSILON CHAIN, CHLOROPLASTIC"/>
    <property type="match status" value="1"/>
</dbReference>
<protein>
    <recommendedName>
        <fullName evidence="8">ATP synthase epsilon chain</fullName>
    </recommendedName>
    <alternativeName>
        <fullName evidence="8">ATP synthase F1 sector epsilon subunit</fullName>
    </alternativeName>
    <alternativeName>
        <fullName evidence="8">F-ATPase epsilon subunit</fullName>
    </alternativeName>
</protein>
<dbReference type="InterPro" id="IPR020546">
    <property type="entry name" value="ATP_synth_F1_dsu/esu_N"/>
</dbReference>
<dbReference type="CDD" id="cd12152">
    <property type="entry name" value="F1-ATPase_delta"/>
    <property type="match status" value="1"/>
</dbReference>
<evidence type="ECO:0000256" key="6">
    <source>
        <dbReference type="ARBA" id="ARBA00023196"/>
    </source>
</evidence>
<keyword evidence="6 8" id="KW-0139">CF(1)</keyword>
<dbReference type="HAMAP" id="MF_00530">
    <property type="entry name" value="ATP_synth_epsil_bac"/>
    <property type="match status" value="1"/>
</dbReference>
<dbReference type="Pfam" id="PF02823">
    <property type="entry name" value="ATP-synt_DE_N"/>
    <property type="match status" value="1"/>
</dbReference>
<evidence type="ECO:0000256" key="7">
    <source>
        <dbReference type="ARBA" id="ARBA00023310"/>
    </source>
</evidence>
<evidence type="ECO:0000256" key="1">
    <source>
        <dbReference type="ARBA" id="ARBA00004202"/>
    </source>
</evidence>
<dbReference type="Proteomes" id="UP000312032">
    <property type="component" value="Unassembled WGS sequence"/>
</dbReference>
<dbReference type="PANTHER" id="PTHR13822">
    <property type="entry name" value="ATP SYNTHASE DELTA/EPSILON CHAIN"/>
    <property type="match status" value="1"/>
</dbReference>
<dbReference type="NCBIfam" id="NF009977">
    <property type="entry name" value="PRK13442.1"/>
    <property type="match status" value="1"/>
</dbReference>
<dbReference type="Gene3D" id="2.60.15.10">
    <property type="entry name" value="F0F1 ATP synthase delta/epsilon subunit, N-terminal"/>
    <property type="match status" value="1"/>
</dbReference>
<dbReference type="InterPro" id="IPR036771">
    <property type="entry name" value="ATPsynth_dsu/esu_N"/>
</dbReference>
<dbReference type="OrthoDB" id="9791445at2"/>
<comment type="function">
    <text evidence="8">Produces ATP from ADP in the presence of a proton gradient across the membrane.</text>
</comment>
<evidence type="ECO:0000313" key="12">
    <source>
        <dbReference type="Proteomes" id="UP000312032"/>
    </source>
</evidence>
<gene>
    <name evidence="8" type="primary">atpC</name>
    <name evidence="11" type="ORF">FHE74_01500</name>
</gene>
<dbReference type="EMBL" id="VDHJ01000002">
    <property type="protein sequence ID" value="TNL99741.1"/>
    <property type="molecule type" value="Genomic_DNA"/>
</dbReference>
<dbReference type="GO" id="GO:0005886">
    <property type="term" value="C:plasma membrane"/>
    <property type="evidence" value="ECO:0007669"/>
    <property type="project" value="UniProtKB-SubCell"/>
</dbReference>
<evidence type="ECO:0000256" key="3">
    <source>
        <dbReference type="ARBA" id="ARBA00022448"/>
    </source>
</evidence>
<keyword evidence="8" id="KW-1003">Cell membrane</keyword>
<dbReference type="AlphaFoldDB" id="A0A5C4U7S2"/>
<evidence type="ECO:0000259" key="10">
    <source>
        <dbReference type="Pfam" id="PF02823"/>
    </source>
</evidence>
<evidence type="ECO:0000256" key="2">
    <source>
        <dbReference type="ARBA" id="ARBA00005712"/>
    </source>
</evidence>
<feature type="domain" description="ATP synthase F1 complex delta/epsilon subunit N-terminal" evidence="10">
    <location>
        <begin position="5"/>
        <end position="85"/>
    </location>
</feature>
<reference evidence="11 12" key="1">
    <citation type="submission" date="2019-06" db="EMBL/GenBank/DDBJ databases">
        <authorList>
            <person name="Li J."/>
        </authorList>
    </citation>
    <scope>NUCLEOTIDE SEQUENCE [LARGE SCALE GENOMIC DNA]</scope>
    <source>
        <strain evidence="11 12">LMG 28165</strain>
    </source>
</reference>
<evidence type="ECO:0000256" key="5">
    <source>
        <dbReference type="ARBA" id="ARBA00023136"/>
    </source>
</evidence>
<keyword evidence="7 8" id="KW-0066">ATP synthesis</keyword>
<keyword evidence="3 8" id="KW-0813">Transport</keyword>
<keyword evidence="5 8" id="KW-0472">Membrane</keyword>
<organism evidence="11 12">
    <name type="scientific">Corynebacterium tapiri</name>
    <dbReference type="NCBI Taxonomy" id="1448266"/>
    <lineage>
        <taxon>Bacteria</taxon>
        <taxon>Bacillati</taxon>
        <taxon>Actinomycetota</taxon>
        <taxon>Actinomycetes</taxon>
        <taxon>Mycobacteriales</taxon>
        <taxon>Corynebacteriaceae</taxon>
        <taxon>Corynebacterium</taxon>
    </lineage>
</organism>
<dbReference type="SUPFAM" id="SSF51344">
    <property type="entry name" value="Epsilon subunit of F1F0-ATP synthase N-terminal domain"/>
    <property type="match status" value="1"/>
</dbReference>